<gene>
    <name evidence="2" type="ORF">MFP26_05840</name>
</gene>
<evidence type="ECO:0000313" key="3">
    <source>
        <dbReference type="Proteomes" id="UP001203069"/>
    </source>
</evidence>
<dbReference type="RefSeq" id="WP_249243974.1">
    <property type="nucleotide sequence ID" value="NZ_JAKPBZ010000106.1"/>
</dbReference>
<evidence type="ECO:0000313" key="2">
    <source>
        <dbReference type="EMBL" id="MCL2892219.1"/>
    </source>
</evidence>
<sequence length="140" mass="15859">MMRIEHKLVIDTNLWISRLLMPGGTAAKAVDHGLAWGVPLMTEETLDELADVLARPKFDRYVTREDRQQFLRLLGGIVRMVSVTRRISACRDPKDDKFLDAALNGEARLILTGDLDLLELHPFHSIEILGPADFLNWPVD</sequence>
<dbReference type="PANTHER" id="PTHR34610">
    <property type="entry name" value="SSL7007 PROTEIN"/>
    <property type="match status" value="1"/>
</dbReference>
<name>A0ABT0MSQ3_9GAMM</name>
<accession>A0ABT0MSQ3</accession>
<dbReference type="InterPro" id="IPR029060">
    <property type="entry name" value="PIN-like_dom_sf"/>
</dbReference>
<dbReference type="InterPro" id="IPR002716">
    <property type="entry name" value="PIN_dom"/>
</dbReference>
<dbReference type="PANTHER" id="PTHR34610:SF3">
    <property type="entry name" value="SSL7007 PROTEIN"/>
    <property type="match status" value="1"/>
</dbReference>
<dbReference type="SMART" id="SM00670">
    <property type="entry name" value="PINc"/>
    <property type="match status" value="1"/>
</dbReference>
<dbReference type="Proteomes" id="UP001203069">
    <property type="component" value="Unassembled WGS sequence"/>
</dbReference>
<dbReference type="EMBL" id="JAKPBZ010000106">
    <property type="protein sequence ID" value="MCL2892219.1"/>
    <property type="molecule type" value="Genomic_DNA"/>
</dbReference>
<dbReference type="SUPFAM" id="SSF88723">
    <property type="entry name" value="PIN domain-like"/>
    <property type="match status" value="1"/>
</dbReference>
<evidence type="ECO:0000259" key="1">
    <source>
        <dbReference type="SMART" id="SM00670"/>
    </source>
</evidence>
<proteinExistence type="predicted"/>
<dbReference type="Pfam" id="PF13470">
    <property type="entry name" value="PIN_3"/>
    <property type="match status" value="1"/>
</dbReference>
<dbReference type="InterPro" id="IPR002850">
    <property type="entry name" value="PIN_toxin-like"/>
</dbReference>
<dbReference type="NCBIfam" id="TIGR00305">
    <property type="entry name" value="putative toxin-antitoxin system toxin component, PIN family"/>
    <property type="match status" value="1"/>
</dbReference>
<comment type="caution">
    <text evidence="2">The sequence shown here is derived from an EMBL/GenBank/DDBJ whole genome shotgun (WGS) entry which is preliminary data.</text>
</comment>
<keyword evidence="3" id="KW-1185">Reference proteome</keyword>
<organism evidence="2 3">
    <name type="scientific">Brenneria tiliae</name>
    <dbReference type="NCBI Taxonomy" id="2914984"/>
    <lineage>
        <taxon>Bacteria</taxon>
        <taxon>Pseudomonadati</taxon>
        <taxon>Pseudomonadota</taxon>
        <taxon>Gammaproteobacteria</taxon>
        <taxon>Enterobacterales</taxon>
        <taxon>Pectobacteriaceae</taxon>
        <taxon>Brenneria</taxon>
    </lineage>
</organism>
<protein>
    <submittedName>
        <fullName evidence="2">Toxin-antitoxin system toxin component, PIN family</fullName>
    </submittedName>
</protein>
<reference evidence="2 3" key="1">
    <citation type="submission" date="2022-02" db="EMBL/GenBank/DDBJ databases">
        <title>Description of Brenneria tiliae sp. nov. isolated from symptomatic Tilia x moltkei and Tilia x europaea trees in the UK.</title>
        <authorList>
            <person name="Kile H."/>
        </authorList>
    </citation>
    <scope>NUCLEOTIDE SEQUENCE [LARGE SCALE GENOMIC DNA]</scope>
    <source>
        <strain evidence="2 3">MC1SB4.1</strain>
    </source>
</reference>
<feature type="domain" description="PIN" evidence="1">
    <location>
        <begin position="6"/>
        <end position="119"/>
    </location>
</feature>